<dbReference type="EMBL" id="CP000774">
    <property type="protein sequence ID" value="ABS63282.1"/>
    <property type="molecule type" value="Genomic_DNA"/>
</dbReference>
<protein>
    <submittedName>
        <fullName evidence="1">Short-chain dehydrogenase/reductase SDR</fullName>
    </submittedName>
</protein>
<dbReference type="SUPFAM" id="SSF51735">
    <property type="entry name" value="NAD(P)-binding Rossmann-fold domains"/>
    <property type="match status" value="1"/>
</dbReference>
<dbReference type="PANTHER" id="PTHR43431:SF7">
    <property type="entry name" value="OXIDOREDUCTASE, SHORT CHAIN DEHYDROGENASE_REDUCTASE FAMILY (AFU_ORTHOLOGUE AFUA_5G14000)"/>
    <property type="match status" value="1"/>
</dbReference>
<reference evidence="1 2" key="1">
    <citation type="journal article" date="2011" name="Stand. Genomic Sci.">
        <title>Complete genome sequence of Parvibaculum lavamentivorans type strain (DS-1(T)).</title>
        <authorList>
            <person name="Schleheck D."/>
            <person name="Weiss M."/>
            <person name="Pitluck S."/>
            <person name="Bruce D."/>
            <person name="Land M.L."/>
            <person name="Han S."/>
            <person name="Saunders E."/>
            <person name="Tapia R."/>
            <person name="Detter C."/>
            <person name="Brettin T."/>
            <person name="Han J."/>
            <person name="Woyke T."/>
            <person name="Goodwin L."/>
            <person name="Pennacchio L."/>
            <person name="Nolan M."/>
            <person name="Cook A.M."/>
            <person name="Kjelleberg S."/>
            <person name="Thomas T."/>
        </authorList>
    </citation>
    <scope>NUCLEOTIDE SEQUENCE [LARGE SCALE GENOMIC DNA]</scope>
    <source>
        <strain evidence="2">DS-1 / DSM 13023 / NCIMB 13966</strain>
    </source>
</reference>
<dbReference type="PANTHER" id="PTHR43431">
    <property type="entry name" value="OXIDOREDUCTASE, SHORT CHAIN DEHYDROGENASE/REDUCTASE FAMILY (AFU_ORTHOLOGUE AFUA_5G14000)"/>
    <property type="match status" value="1"/>
</dbReference>
<dbReference type="HOGENOM" id="CLU_010194_17_0_5"/>
<dbReference type="RefSeq" id="WP_012110573.1">
    <property type="nucleotide sequence ID" value="NC_009719.1"/>
</dbReference>
<name>A7HTP9_PARL1</name>
<dbReference type="InterPro" id="IPR002347">
    <property type="entry name" value="SDR_fam"/>
</dbReference>
<dbReference type="InterPro" id="IPR036291">
    <property type="entry name" value="NAD(P)-bd_dom_sf"/>
</dbReference>
<dbReference type="PRINTS" id="PR00081">
    <property type="entry name" value="GDHRDH"/>
</dbReference>
<dbReference type="STRING" id="402881.Plav_1663"/>
<dbReference type="Proteomes" id="UP000006377">
    <property type="component" value="Chromosome"/>
</dbReference>
<sequence length="242" mass="25680">MAATAIVAGVGPHKGLGAVLSHRAAGEGLHVFVAGRTLEKLEAVAEAIRAEGGAATAIICDVTDEAQVIDLWNCAEETGPVALAIYNAGNNTPGKISGMTAEYFERSWRVCTYGAFLFAREASDHMAPRGEGTLLFTGASSSMRGKEGFAAFSAAKGGLRTFAQSAAKEFGPLGLHVGHVVIDGGISGEKLHTMVPQYAAQREQEGRLIDLDGIADVYIQLHRQKRSAWSFEVDIRTHAEPW</sequence>
<dbReference type="Pfam" id="PF00106">
    <property type="entry name" value="adh_short"/>
    <property type="match status" value="1"/>
</dbReference>
<dbReference type="eggNOG" id="COG1028">
    <property type="taxonomic scope" value="Bacteria"/>
</dbReference>
<dbReference type="AlphaFoldDB" id="A7HTP9"/>
<dbReference type="OrthoDB" id="5513072at2"/>
<proteinExistence type="predicted"/>
<organism evidence="1 2">
    <name type="scientific">Parvibaculum lavamentivorans (strain DS-1 / DSM 13023 / NCIMB 13966)</name>
    <dbReference type="NCBI Taxonomy" id="402881"/>
    <lineage>
        <taxon>Bacteria</taxon>
        <taxon>Pseudomonadati</taxon>
        <taxon>Pseudomonadota</taxon>
        <taxon>Alphaproteobacteria</taxon>
        <taxon>Hyphomicrobiales</taxon>
        <taxon>Parvibaculaceae</taxon>
        <taxon>Parvibaculum</taxon>
    </lineage>
</organism>
<gene>
    <name evidence="1" type="ordered locus">Plav_1663</name>
</gene>
<keyword evidence="2" id="KW-1185">Reference proteome</keyword>
<evidence type="ECO:0000313" key="2">
    <source>
        <dbReference type="Proteomes" id="UP000006377"/>
    </source>
</evidence>
<accession>A7HTP9</accession>
<evidence type="ECO:0000313" key="1">
    <source>
        <dbReference type="EMBL" id="ABS63282.1"/>
    </source>
</evidence>
<dbReference type="Gene3D" id="3.40.50.720">
    <property type="entry name" value="NAD(P)-binding Rossmann-like Domain"/>
    <property type="match status" value="1"/>
</dbReference>
<dbReference type="KEGG" id="pla:Plav_1663"/>